<reference evidence="2" key="2">
    <citation type="submission" date="2021-04" db="EMBL/GenBank/DDBJ databases">
        <authorList>
            <person name="Gilroy R."/>
        </authorList>
    </citation>
    <scope>NUCLEOTIDE SEQUENCE</scope>
    <source>
        <strain evidence="2">CHK178-16964</strain>
    </source>
</reference>
<dbReference type="AlphaFoldDB" id="A0A9D2HJA1"/>
<reference evidence="2" key="1">
    <citation type="journal article" date="2021" name="PeerJ">
        <title>Extensive microbial diversity within the chicken gut microbiome revealed by metagenomics and culture.</title>
        <authorList>
            <person name="Gilroy R."/>
            <person name="Ravi A."/>
            <person name="Getino M."/>
            <person name="Pursley I."/>
            <person name="Horton D.L."/>
            <person name="Alikhan N.F."/>
            <person name="Baker D."/>
            <person name="Gharbi K."/>
            <person name="Hall N."/>
            <person name="Watson M."/>
            <person name="Adriaenssens E.M."/>
            <person name="Foster-Nyarko E."/>
            <person name="Jarju S."/>
            <person name="Secka A."/>
            <person name="Antonio M."/>
            <person name="Oren A."/>
            <person name="Chaudhuri R.R."/>
            <person name="La Ragione R."/>
            <person name="Hildebrand F."/>
            <person name="Pallen M.J."/>
        </authorList>
    </citation>
    <scope>NUCLEOTIDE SEQUENCE</scope>
    <source>
        <strain evidence="2">CHK178-16964</strain>
    </source>
</reference>
<comment type="caution">
    <text evidence="2">The sequence shown here is derived from an EMBL/GenBank/DDBJ whole genome shotgun (WGS) entry which is preliminary data.</text>
</comment>
<accession>A0A9D2HJA1</accession>
<dbReference type="EMBL" id="DWZA01000104">
    <property type="protein sequence ID" value="HJA72426.1"/>
    <property type="molecule type" value="Genomic_DNA"/>
</dbReference>
<dbReference type="PANTHER" id="PTHR39639">
    <property type="entry name" value="CHROMOSOME 16, WHOLE GENOME SHOTGUN SEQUENCE"/>
    <property type="match status" value="1"/>
</dbReference>
<dbReference type="InterPro" id="IPR004919">
    <property type="entry name" value="GmrSD_N"/>
</dbReference>
<evidence type="ECO:0000259" key="1">
    <source>
        <dbReference type="Pfam" id="PF03235"/>
    </source>
</evidence>
<evidence type="ECO:0000313" key="3">
    <source>
        <dbReference type="Proteomes" id="UP000823900"/>
    </source>
</evidence>
<sequence length="366" mass="42896">MAVQTAEKSKETRYSVLSYLKRLEDFTIRKDHPLQRKASQWTKQQKDNLITSVLNEDPIPPVVLAEQLRPEGRDNWLIDGLQRLSNLAEYRSNGFRVGKNAERPVIAYQSVDREKDGTVKLDHGNPVYIKKEIDVRGKYYRDLPAEIRERFDDFTIPAVQYFNCSDDDIEYHIRRYNAARTMSAAQKGITYLGERYARRVKELARHPFLRDKSSFRPAEIVNGTADRVITESLMAIFFLEDWKKKHEDACQWLKEHGKDSQFDALEDMLDRLDRAVEEDVSPMFSSRDAFLWFALFDRFCRTGAEDEAFIRFMREFQHSLHERSVGGRTYDQLCEKSTKDKKVVTAKLDIMESLMKDWLNHGESSL</sequence>
<feature type="domain" description="GmrSD restriction endonucleases N-terminal" evidence="1">
    <location>
        <begin position="34"/>
        <end position="164"/>
    </location>
</feature>
<organism evidence="2 3">
    <name type="scientific">Candidatus Lachnoclostridium stercoravium</name>
    <dbReference type="NCBI Taxonomy" id="2838633"/>
    <lineage>
        <taxon>Bacteria</taxon>
        <taxon>Bacillati</taxon>
        <taxon>Bacillota</taxon>
        <taxon>Clostridia</taxon>
        <taxon>Lachnospirales</taxon>
        <taxon>Lachnospiraceae</taxon>
    </lineage>
</organism>
<proteinExistence type="predicted"/>
<dbReference type="Proteomes" id="UP000823900">
    <property type="component" value="Unassembled WGS sequence"/>
</dbReference>
<name>A0A9D2HJA1_9FIRM</name>
<evidence type="ECO:0000313" key="2">
    <source>
        <dbReference type="EMBL" id="HJA72426.1"/>
    </source>
</evidence>
<dbReference type="Pfam" id="PF03235">
    <property type="entry name" value="GmrSD_N"/>
    <property type="match status" value="1"/>
</dbReference>
<gene>
    <name evidence="2" type="ORF">IAA07_12785</name>
</gene>
<protein>
    <submittedName>
        <fullName evidence="2">DUF262 domain-containing protein</fullName>
    </submittedName>
</protein>
<dbReference type="PANTHER" id="PTHR39639:SF1">
    <property type="entry name" value="DUF262 DOMAIN-CONTAINING PROTEIN"/>
    <property type="match status" value="1"/>
</dbReference>